<reference evidence="2" key="1">
    <citation type="journal article" date="2020" name="Stud. Mycol.">
        <title>101 Dothideomycetes genomes: a test case for predicting lifestyles and emergence of pathogens.</title>
        <authorList>
            <person name="Haridas S."/>
            <person name="Albert R."/>
            <person name="Binder M."/>
            <person name="Bloem J."/>
            <person name="Labutti K."/>
            <person name="Salamov A."/>
            <person name="Andreopoulos B."/>
            <person name="Baker S."/>
            <person name="Barry K."/>
            <person name="Bills G."/>
            <person name="Bluhm B."/>
            <person name="Cannon C."/>
            <person name="Castanera R."/>
            <person name="Culley D."/>
            <person name="Daum C."/>
            <person name="Ezra D."/>
            <person name="Gonzalez J."/>
            <person name="Henrissat B."/>
            <person name="Kuo A."/>
            <person name="Liang C."/>
            <person name="Lipzen A."/>
            <person name="Lutzoni F."/>
            <person name="Magnuson J."/>
            <person name="Mondo S."/>
            <person name="Nolan M."/>
            <person name="Ohm R."/>
            <person name="Pangilinan J."/>
            <person name="Park H.-J."/>
            <person name="Ramirez L."/>
            <person name="Alfaro M."/>
            <person name="Sun H."/>
            <person name="Tritt A."/>
            <person name="Yoshinaga Y."/>
            <person name="Zwiers L.-H."/>
            <person name="Turgeon B."/>
            <person name="Goodwin S."/>
            <person name="Spatafora J."/>
            <person name="Crous P."/>
            <person name="Grigoriev I."/>
        </authorList>
    </citation>
    <scope>NUCLEOTIDE SEQUENCE</scope>
    <source>
        <strain evidence="2">CBS 473.64</strain>
    </source>
</reference>
<dbReference type="OrthoDB" id="5138418at2759"/>
<evidence type="ECO:0000313" key="3">
    <source>
        <dbReference type="Proteomes" id="UP000799753"/>
    </source>
</evidence>
<evidence type="ECO:0000313" key="2">
    <source>
        <dbReference type="EMBL" id="KAF2637462.1"/>
    </source>
</evidence>
<dbReference type="EMBL" id="MU006793">
    <property type="protein sequence ID" value="KAF2637462.1"/>
    <property type="molecule type" value="Genomic_DNA"/>
</dbReference>
<protein>
    <submittedName>
        <fullName evidence="2">Uncharacterized protein</fullName>
    </submittedName>
</protein>
<dbReference type="Proteomes" id="UP000799753">
    <property type="component" value="Unassembled WGS sequence"/>
</dbReference>
<sequence>MPGLFTPHRAHTPAGSRSMIFSPAPRLAFAGEMSARQMIDSDAHETRKRAHTDATTYDPSATSYAFGSSSWSDPLQCSRSSAPRSPPPLANERYELAGGMDRSTGAFGGVSRPYGDHDDYYGLEKQRGMWASPTSPDNGLQQQEQEDGTEDRPNATKPWVFNQIMSLVGGVAGKLVQFCAVPFRGFQSGGGQAYAFSANGEVADKLFTDEPAGPVQQALHSQFPPAEDYGVRSMDSVDSERPRAKRLRTADSWVVVDKSGSTDSMPSTPRLTERRVPGHTRSPSQIPRPANRASISTPVHKRPSLVPVSRRSAHDRKPQGSPKPTAHSSALSRSYGRESFSSPVMLETKATKTKSPLPPDSQRLLNKVRREKFEDEARMRRMSTQMSAMLREAREALGSKFEVEDEYMDDGASDDDEYAEHTQLYPG</sequence>
<feature type="compositionally biased region" description="Polar residues" evidence="1">
    <location>
        <begin position="132"/>
        <end position="143"/>
    </location>
</feature>
<gene>
    <name evidence="2" type="ORF">P280DRAFT_407184</name>
</gene>
<accession>A0A6A6RQR1</accession>
<organism evidence="2 3">
    <name type="scientific">Massarina eburnea CBS 473.64</name>
    <dbReference type="NCBI Taxonomy" id="1395130"/>
    <lineage>
        <taxon>Eukaryota</taxon>
        <taxon>Fungi</taxon>
        <taxon>Dikarya</taxon>
        <taxon>Ascomycota</taxon>
        <taxon>Pezizomycotina</taxon>
        <taxon>Dothideomycetes</taxon>
        <taxon>Pleosporomycetidae</taxon>
        <taxon>Pleosporales</taxon>
        <taxon>Massarineae</taxon>
        <taxon>Massarinaceae</taxon>
        <taxon>Massarina</taxon>
    </lineage>
</organism>
<feature type="compositionally biased region" description="Polar residues" evidence="1">
    <location>
        <begin position="259"/>
        <end position="270"/>
    </location>
</feature>
<name>A0A6A6RQR1_9PLEO</name>
<feature type="region of interest" description="Disordered" evidence="1">
    <location>
        <begin position="220"/>
        <end position="380"/>
    </location>
</feature>
<feature type="region of interest" description="Disordered" evidence="1">
    <location>
        <begin position="38"/>
        <end position="93"/>
    </location>
</feature>
<feature type="region of interest" description="Disordered" evidence="1">
    <location>
        <begin position="128"/>
        <end position="156"/>
    </location>
</feature>
<evidence type="ECO:0000256" key="1">
    <source>
        <dbReference type="SAM" id="MobiDB-lite"/>
    </source>
</evidence>
<keyword evidence="3" id="KW-1185">Reference proteome</keyword>
<proteinExistence type="predicted"/>
<feature type="compositionally biased region" description="Polar residues" evidence="1">
    <location>
        <begin position="53"/>
        <end position="77"/>
    </location>
</feature>
<dbReference type="AlphaFoldDB" id="A0A6A6RQR1"/>